<dbReference type="RefSeq" id="WP_158074672.1">
    <property type="nucleotide sequence ID" value="NZ_MLHJ01000119.1"/>
</dbReference>
<dbReference type="STRING" id="1908260.BKK50_10375"/>
<reference evidence="3 4" key="1">
    <citation type="submission" date="2016-10" db="EMBL/GenBank/DDBJ databases">
        <title>Rodentibacter gen. nov. and new species.</title>
        <authorList>
            <person name="Christensen H."/>
        </authorList>
    </citation>
    <scope>NUCLEOTIDE SEQUENCE [LARGE SCALE GENOMIC DNA]</scope>
    <source>
        <strain evidence="3 4">CCUG17206</strain>
    </source>
</reference>
<feature type="domain" description="DUF1266" evidence="2">
    <location>
        <begin position="164"/>
        <end position="316"/>
    </location>
</feature>
<keyword evidence="1" id="KW-0472">Membrane</keyword>
<organism evidence="3 4">
    <name type="scientific">Rodentibacter rarus</name>
    <dbReference type="NCBI Taxonomy" id="1908260"/>
    <lineage>
        <taxon>Bacteria</taxon>
        <taxon>Pseudomonadati</taxon>
        <taxon>Pseudomonadota</taxon>
        <taxon>Gammaproteobacteria</taxon>
        <taxon>Pasteurellales</taxon>
        <taxon>Pasteurellaceae</taxon>
        <taxon>Rodentibacter</taxon>
    </lineage>
</organism>
<dbReference type="OrthoDB" id="5679397at2"/>
<dbReference type="Pfam" id="PF06889">
    <property type="entry name" value="DUF1266"/>
    <property type="match status" value="1"/>
</dbReference>
<evidence type="ECO:0000256" key="1">
    <source>
        <dbReference type="SAM" id="Phobius"/>
    </source>
</evidence>
<sequence length="335" mass="37439">MSIAEKLKTKQLRGGKISQIQAVPAFIVGIALIIGELTNTYLLFDGKWTTTIVGGIVAVYGVITFFLGWLWVAAVEHEIGKPFFGLLTLPEPKQPLRNDEEKYAFLVDGFYESSNILYDDKESLTELAKNPYYRREASVNYGEALALNDLCGIYNKAASNVKTSLENSWDIKDSKSAQKTLSALWEGTIEGAEIPLTAYNNFDDLHQSIVELGFLTKTLDAAQINVSGFDLVRTIWVARNSYVAGYIDAEELRAISHNVAAFTAANYANWHELGYSYLISYLAWLDDAKPNLAYHMLKERVYAVSQYLSSPYSPLADTSLDELRAYFDSLPEVES</sequence>
<dbReference type="AlphaFoldDB" id="A0A1V3IG41"/>
<protein>
    <recommendedName>
        <fullName evidence="2">DUF1266 domain-containing protein</fullName>
    </recommendedName>
</protein>
<accession>A0A1V3IG41</accession>
<comment type="caution">
    <text evidence="3">The sequence shown here is derived from an EMBL/GenBank/DDBJ whole genome shotgun (WGS) entry which is preliminary data.</text>
</comment>
<feature type="transmembrane region" description="Helical" evidence="1">
    <location>
        <begin position="21"/>
        <end position="44"/>
    </location>
</feature>
<feature type="transmembrane region" description="Helical" evidence="1">
    <location>
        <begin position="50"/>
        <end position="72"/>
    </location>
</feature>
<keyword evidence="1" id="KW-1133">Transmembrane helix</keyword>
<evidence type="ECO:0000313" key="3">
    <source>
        <dbReference type="EMBL" id="OOF39671.1"/>
    </source>
</evidence>
<dbReference type="InterPro" id="IPR009677">
    <property type="entry name" value="DUF1266"/>
</dbReference>
<gene>
    <name evidence="3" type="ORF">BKK50_10375</name>
</gene>
<keyword evidence="4" id="KW-1185">Reference proteome</keyword>
<evidence type="ECO:0000259" key="2">
    <source>
        <dbReference type="Pfam" id="PF06889"/>
    </source>
</evidence>
<name>A0A1V3IG41_9PAST</name>
<dbReference type="Proteomes" id="UP000189433">
    <property type="component" value="Unassembled WGS sequence"/>
</dbReference>
<evidence type="ECO:0000313" key="4">
    <source>
        <dbReference type="Proteomes" id="UP000189433"/>
    </source>
</evidence>
<dbReference type="EMBL" id="MLHJ01000119">
    <property type="protein sequence ID" value="OOF39671.1"/>
    <property type="molecule type" value="Genomic_DNA"/>
</dbReference>
<keyword evidence="1" id="KW-0812">Transmembrane</keyword>
<proteinExistence type="predicted"/>